<keyword evidence="2" id="KW-1185">Reference proteome</keyword>
<sequence>MKIFCTTTPYLFMACLLAKDKVNGLTAQRPIKRGKQHKMKDKKIFERLLLQSGSIHIREMTKLAPSCTQKQPNMNTFSSLMVHLAMYLVESIINAHAAAKPWRKAWSFLLSRAAL</sequence>
<protein>
    <submittedName>
        <fullName evidence="1">Uncharacterized protein</fullName>
    </submittedName>
</protein>
<dbReference type="EMBL" id="RCHU02000017">
    <property type="protein sequence ID" value="KAL3568473.1"/>
    <property type="molecule type" value="Genomic_DNA"/>
</dbReference>
<organism evidence="1 2">
    <name type="scientific">Populus alba</name>
    <name type="common">White poplar</name>
    <dbReference type="NCBI Taxonomy" id="43335"/>
    <lineage>
        <taxon>Eukaryota</taxon>
        <taxon>Viridiplantae</taxon>
        <taxon>Streptophyta</taxon>
        <taxon>Embryophyta</taxon>
        <taxon>Tracheophyta</taxon>
        <taxon>Spermatophyta</taxon>
        <taxon>Magnoliopsida</taxon>
        <taxon>eudicotyledons</taxon>
        <taxon>Gunneridae</taxon>
        <taxon>Pentapetalae</taxon>
        <taxon>rosids</taxon>
        <taxon>fabids</taxon>
        <taxon>Malpighiales</taxon>
        <taxon>Salicaceae</taxon>
        <taxon>Saliceae</taxon>
        <taxon>Populus</taxon>
    </lineage>
</organism>
<reference evidence="1 2" key="1">
    <citation type="journal article" date="2024" name="Plant Biotechnol. J.">
        <title>Genome and CRISPR/Cas9 system of a widespread forest tree (Populus alba) in the world.</title>
        <authorList>
            <person name="Liu Y.J."/>
            <person name="Jiang P.F."/>
            <person name="Han X.M."/>
            <person name="Li X.Y."/>
            <person name="Wang H.M."/>
            <person name="Wang Y.J."/>
            <person name="Wang X.X."/>
            <person name="Zeng Q.Y."/>
        </authorList>
    </citation>
    <scope>NUCLEOTIDE SEQUENCE [LARGE SCALE GENOMIC DNA]</scope>
    <source>
        <strain evidence="2">cv. PAL-ZL1</strain>
    </source>
</reference>
<proteinExistence type="predicted"/>
<evidence type="ECO:0000313" key="1">
    <source>
        <dbReference type="EMBL" id="KAL3568473.1"/>
    </source>
</evidence>
<dbReference type="Proteomes" id="UP000309997">
    <property type="component" value="Unassembled WGS sequence"/>
</dbReference>
<evidence type="ECO:0000313" key="2">
    <source>
        <dbReference type="Proteomes" id="UP000309997"/>
    </source>
</evidence>
<accession>A0ACC4ARS3</accession>
<comment type="caution">
    <text evidence="1">The sequence shown here is derived from an EMBL/GenBank/DDBJ whole genome shotgun (WGS) entry which is preliminary data.</text>
</comment>
<gene>
    <name evidence="1" type="ORF">D5086_031124</name>
</gene>
<name>A0ACC4ARS3_POPAL</name>